<sequence>MASSKFMKGMKYEIANRAFALNAIERISNRVKGRPEYIFWNSYVELEKFNAPQYLKFAKKLGVDPTPSFYTRTRAWSTNLIPTFLFGPTLKLVYVLTKVYLKDLKKIRDLGPLEDMKFLNYMVAQEEFQIELMELAIEKKYSEIKSKTSDFINLYTNAIKLDN</sequence>
<proteinExistence type="predicted"/>
<evidence type="ECO:0000313" key="2">
    <source>
        <dbReference type="Proteomes" id="UP000233553"/>
    </source>
</evidence>
<evidence type="ECO:0000313" key="1">
    <source>
        <dbReference type="EMBL" id="PKF31668.1"/>
    </source>
</evidence>
<dbReference type="Proteomes" id="UP000233553">
    <property type="component" value="Unassembled WGS sequence"/>
</dbReference>
<dbReference type="AlphaFoldDB" id="A0A2N0WB68"/>
<gene>
    <name evidence="1" type="ORF">CW311_18240</name>
</gene>
<accession>A0A2N0WB68</accession>
<reference evidence="1 2" key="1">
    <citation type="submission" date="2017-12" db="EMBL/GenBank/DDBJ databases">
        <title>Draft Genome sequences of multiple microbial strains isolated from spacecraft associated surfaces.</title>
        <authorList>
            <person name="Seuylemezian A."/>
            <person name="Vaishampayan P."/>
            <person name="Venkateswaran K."/>
        </authorList>
    </citation>
    <scope>NUCLEOTIDE SEQUENCE [LARGE SCALE GENOMIC DNA]</scope>
    <source>
        <strain evidence="1 2">2P01AA</strain>
    </source>
</reference>
<dbReference type="EMBL" id="PISJ01000020">
    <property type="protein sequence ID" value="PKF31668.1"/>
    <property type="molecule type" value="Genomic_DNA"/>
</dbReference>
<organism evidence="1 2">
    <name type="scientific">Acinetobacter proteolyticus</name>
    <dbReference type="NCBI Taxonomy" id="1776741"/>
    <lineage>
        <taxon>Bacteria</taxon>
        <taxon>Pseudomonadati</taxon>
        <taxon>Pseudomonadota</taxon>
        <taxon>Gammaproteobacteria</taxon>
        <taxon>Moraxellales</taxon>
        <taxon>Moraxellaceae</taxon>
        <taxon>Acinetobacter</taxon>
    </lineage>
</organism>
<name>A0A2N0WB68_9GAMM</name>
<comment type="caution">
    <text evidence="1">The sequence shown here is derived from an EMBL/GenBank/DDBJ whole genome shotgun (WGS) entry which is preliminary data.</text>
</comment>
<dbReference type="RefSeq" id="WP_101237424.1">
    <property type="nucleotide sequence ID" value="NZ_PISJ01000020.1"/>
</dbReference>
<protein>
    <submittedName>
        <fullName evidence="1">Uncharacterized protein</fullName>
    </submittedName>
</protein>